<accession>A0A840G9S1</accession>
<organism evidence="3 4">
    <name type="scientific">Variovorax guangxiensis</name>
    <dbReference type="NCBI Taxonomy" id="1775474"/>
    <lineage>
        <taxon>Bacteria</taxon>
        <taxon>Pseudomonadati</taxon>
        <taxon>Pseudomonadota</taxon>
        <taxon>Betaproteobacteria</taxon>
        <taxon>Burkholderiales</taxon>
        <taxon>Comamonadaceae</taxon>
        <taxon>Variovorax</taxon>
    </lineage>
</organism>
<evidence type="ECO:0000313" key="4">
    <source>
        <dbReference type="Proteomes" id="UP000524450"/>
    </source>
</evidence>
<dbReference type="Pfam" id="PF01494">
    <property type="entry name" value="FAD_binding_3"/>
    <property type="match status" value="1"/>
</dbReference>
<dbReference type="PANTHER" id="PTHR43476:SF3">
    <property type="entry name" value="FAD-BINDING MONOOXYGENASE"/>
    <property type="match status" value="1"/>
</dbReference>
<dbReference type="NCBIfam" id="NF004829">
    <property type="entry name" value="PRK06183.1-3"/>
    <property type="match status" value="1"/>
</dbReference>
<dbReference type="SUPFAM" id="SSF51905">
    <property type="entry name" value="FAD/NAD(P)-binding domain"/>
    <property type="match status" value="1"/>
</dbReference>
<dbReference type="Gene3D" id="3.50.50.60">
    <property type="entry name" value="FAD/NAD(P)-binding domain"/>
    <property type="match status" value="1"/>
</dbReference>
<name>A0A840G9S1_9BURK</name>
<keyword evidence="1 3" id="KW-0560">Oxidoreductase</keyword>
<sequence>MHSSSNDTFDVAIVGFGPVGASLAALLGQQGRRVAVFDKSEQIYPLPRAFALDHEAMRTFQQIGIAGALAAHMTPYRPTLYQGCDGEPIQHFDMGPSPYPLAWAPSYTFNQPALEAALRAAVAVLPSVQVCLGHEVTDVQAEDTQDGGGATLTVRAPQGEIFQVRARYVVACDGGTSPTRKQLGLRLKSLDFDEPWIVVDMHVDEAHLEQLPATNIQYCDPSRPCTYVVGPGTHRRWEFLLMPHEAEQREMPHDAIWKLLAPWLAPTQARIWRAATYRFHAVVLEQWRKGPVLLAGDSAHQMPPFLAQGMCQGLRDALNLAWKLDTVLEGRAPDSLLDSYGAERGPQVEAVTATVKRLGQIICERDPVKAAQRDRDLRAQQGNQVKVQLRQSLLPGIRHGLIDSGEAPEGMPFPQPLVHLAGAGSAEDVQMMNDLVRPGFLLVLRDAPTISACREWQGALSALRAQVVCLGTTACPPDVLALTEVDDLLARWFERHCCGAALVRPDHVVYGTAGDASTVLALLARACAQSGMVSQ</sequence>
<dbReference type="EC" id="1.14.13.127" evidence="3"/>
<reference evidence="3 4" key="1">
    <citation type="submission" date="2020-08" db="EMBL/GenBank/DDBJ databases">
        <title>Genomic Encyclopedia of Type Strains, Phase IV (KMG-V): Genome sequencing to study the core and pangenomes of soil and plant-associated prokaryotes.</title>
        <authorList>
            <person name="Whitman W."/>
        </authorList>
    </citation>
    <scope>NUCLEOTIDE SEQUENCE [LARGE SCALE GENOMIC DNA]</scope>
    <source>
        <strain evidence="3 4">34/80</strain>
    </source>
</reference>
<dbReference type="InterPro" id="IPR050631">
    <property type="entry name" value="PheA/TfdB_FAD_monoxygenase"/>
</dbReference>
<dbReference type="AlphaFoldDB" id="A0A840G9S1"/>
<dbReference type="EMBL" id="JACIFZ010000013">
    <property type="protein sequence ID" value="MBB4225588.1"/>
    <property type="molecule type" value="Genomic_DNA"/>
</dbReference>
<proteinExistence type="predicted"/>
<dbReference type="GO" id="GO:0019622">
    <property type="term" value="P:3-(3-hydroxy)phenylpropionate catabolic process"/>
    <property type="evidence" value="ECO:0007669"/>
    <property type="project" value="TreeGrafter"/>
</dbReference>
<dbReference type="PRINTS" id="PR00420">
    <property type="entry name" value="RNGMNOXGNASE"/>
</dbReference>
<dbReference type="InterPro" id="IPR036188">
    <property type="entry name" value="FAD/NAD-bd_sf"/>
</dbReference>
<gene>
    <name evidence="3" type="ORF">GGD71_006401</name>
</gene>
<comment type="caution">
    <text evidence="3">The sequence shown here is derived from an EMBL/GenBank/DDBJ whole genome shotgun (WGS) entry which is preliminary data.</text>
</comment>
<dbReference type="InterPro" id="IPR002938">
    <property type="entry name" value="FAD-bd"/>
</dbReference>
<dbReference type="PANTHER" id="PTHR43476">
    <property type="entry name" value="3-(3-HYDROXY-PHENYL)PROPIONATE/3-HYDROXYCINNAMIC ACID HYDROXYLASE"/>
    <property type="match status" value="1"/>
</dbReference>
<feature type="domain" description="FAD-binding" evidence="2">
    <location>
        <begin position="9"/>
        <end position="353"/>
    </location>
</feature>
<dbReference type="Gene3D" id="3.30.9.10">
    <property type="entry name" value="D-Amino Acid Oxidase, subunit A, domain 2"/>
    <property type="match status" value="1"/>
</dbReference>
<protein>
    <submittedName>
        <fullName evidence="3">3-(3-hydroxy-phenyl)propionate hydroxylase</fullName>
        <ecNumber evidence="3">1.14.13.127</ecNumber>
    </submittedName>
</protein>
<dbReference type="RefSeq" id="WP_184642324.1">
    <property type="nucleotide sequence ID" value="NZ_JACIFZ010000013.1"/>
</dbReference>
<evidence type="ECO:0000313" key="3">
    <source>
        <dbReference type="EMBL" id="MBB4225588.1"/>
    </source>
</evidence>
<dbReference type="GO" id="GO:0008688">
    <property type="term" value="F:3-(3-hydroxyphenyl)propionate hydroxylase activity"/>
    <property type="evidence" value="ECO:0007669"/>
    <property type="project" value="UniProtKB-EC"/>
</dbReference>
<dbReference type="Proteomes" id="UP000524450">
    <property type="component" value="Unassembled WGS sequence"/>
</dbReference>
<evidence type="ECO:0000259" key="2">
    <source>
        <dbReference type="Pfam" id="PF01494"/>
    </source>
</evidence>
<evidence type="ECO:0000256" key="1">
    <source>
        <dbReference type="ARBA" id="ARBA00023002"/>
    </source>
</evidence>
<dbReference type="GO" id="GO:0071949">
    <property type="term" value="F:FAD binding"/>
    <property type="evidence" value="ECO:0007669"/>
    <property type="project" value="InterPro"/>
</dbReference>